<protein>
    <recommendedName>
        <fullName evidence="9 10">UDP-N-acetylmuramoyl-tripeptide--D-alanyl-D-alanine ligase</fullName>
        <ecNumber evidence="9 10">6.3.2.10</ecNumber>
    </recommendedName>
    <alternativeName>
        <fullName evidence="9">D-alanyl-D-alanine-adding enzyme</fullName>
    </alternativeName>
</protein>
<dbReference type="InterPro" id="IPR004101">
    <property type="entry name" value="Mur_ligase_C"/>
</dbReference>
<comment type="caution">
    <text evidence="14">The sequence shown here is derived from an EMBL/GenBank/DDBJ whole genome shotgun (WGS) entry which is preliminary data.</text>
</comment>
<accession>A0ABS6DTW0</accession>
<evidence type="ECO:0000256" key="9">
    <source>
        <dbReference type="HAMAP-Rule" id="MF_02019"/>
    </source>
</evidence>
<dbReference type="NCBIfam" id="TIGR01143">
    <property type="entry name" value="murF"/>
    <property type="match status" value="1"/>
</dbReference>
<evidence type="ECO:0000256" key="5">
    <source>
        <dbReference type="ARBA" id="ARBA00022960"/>
    </source>
</evidence>
<keyword evidence="6 9" id="KW-0573">Peptidoglycan synthesis</keyword>
<dbReference type="Proteomes" id="UP001196301">
    <property type="component" value="Unassembled WGS sequence"/>
</dbReference>
<evidence type="ECO:0000256" key="10">
    <source>
        <dbReference type="RuleBase" id="RU004136"/>
    </source>
</evidence>
<organism evidence="14 15">
    <name type="scientific">Intestinibacter bartlettii</name>
    <dbReference type="NCBI Taxonomy" id="261299"/>
    <lineage>
        <taxon>Bacteria</taxon>
        <taxon>Bacillati</taxon>
        <taxon>Bacillota</taxon>
        <taxon>Clostridia</taxon>
        <taxon>Peptostreptococcales</taxon>
        <taxon>Peptostreptococcaceae</taxon>
        <taxon>Intestinibacter</taxon>
    </lineage>
</organism>
<name>A0ABS6DTW0_9FIRM</name>
<keyword evidence="3 9" id="KW-0547">Nucleotide-binding</keyword>
<evidence type="ECO:0000313" key="15">
    <source>
        <dbReference type="Proteomes" id="UP001196301"/>
    </source>
</evidence>
<dbReference type="GO" id="GO:0016874">
    <property type="term" value="F:ligase activity"/>
    <property type="evidence" value="ECO:0007669"/>
    <property type="project" value="UniProtKB-KW"/>
</dbReference>
<dbReference type="EC" id="6.3.2.10" evidence="9 10"/>
<comment type="function">
    <text evidence="9 10">Involved in cell wall formation. Catalyzes the final step in the synthesis of UDP-N-acetylmuramoyl-pentapeptide, the precursor of murein.</text>
</comment>
<dbReference type="InterPro" id="IPR000713">
    <property type="entry name" value="Mur_ligase_N"/>
</dbReference>
<feature type="binding site" evidence="9">
    <location>
        <begin position="115"/>
        <end position="121"/>
    </location>
    <ligand>
        <name>ATP</name>
        <dbReference type="ChEBI" id="CHEBI:30616"/>
    </ligand>
</feature>
<keyword evidence="15" id="KW-1185">Reference proteome</keyword>
<dbReference type="PANTHER" id="PTHR43024:SF1">
    <property type="entry name" value="UDP-N-ACETYLMURAMOYL-TRIPEPTIDE--D-ALANYL-D-ALANINE LIGASE"/>
    <property type="match status" value="1"/>
</dbReference>
<feature type="domain" description="Mur ligase C-terminal" evidence="12">
    <location>
        <begin position="323"/>
        <end position="445"/>
    </location>
</feature>
<evidence type="ECO:0000256" key="7">
    <source>
        <dbReference type="ARBA" id="ARBA00023306"/>
    </source>
</evidence>
<proteinExistence type="inferred from homology"/>
<dbReference type="PANTHER" id="PTHR43024">
    <property type="entry name" value="UDP-N-ACETYLMURAMOYL-TRIPEPTIDE--D-ALANYL-D-ALANINE LIGASE"/>
    <property type="match status" value="1"/>
</dbReference>
<evidence type="ECO:0000259" key="13">
    <source>
        <dbReference type="Pfam" id="PF08245"/>
    </source>
</evidence>
<evidence type="ECO:0000313" key="14">
    <source>
        <dbReference type="EMBL" id="MBU5334878.1"/>
    </source>
</evidence>
<keyword evidence="7 9" id="KW-0131">Cell cycle</keyword>
<keyword evidence="5 9" id="KW-0133">Cell shape</keyword>
<dbReference type="Pfam" id="PF01225">
    <property type="entry name" value="Mur_ligase"/>
    <property type="match status" value="1"/>
</dbReference>
<evidence type="ECO:0000256" key="4">
    <source>
        <dbReference type="ARBA" id="ARBA00022840"/>
    </source>
</evidence>
<gene>
    <name evidence="9" type="primary">murF</name>
    <name evidence="14" type="ORF">KQI20_00365</name>
</gene>
<keyword evidence="1 9" id="KW-0436">Ligase</keyword>
<evidence type="ECO:0000259" key="11">
    <source>
        <dbReference type="Pfam" id="PF01225"/>
    </source>
</evidence>
<dbReference type="Pfam" id="PF02875">
    <property type="entry name" value="Mur_ligase_C"/>
    <property type="match status" value="1"/>
</dbReference>
<dbReference type="InterPro" id="IPR013221">
    <property type="entry name" value="Mur_ligase_cen"/>
</dbReference>
<dbReference type="RefSeq" id="WP_216568049.1">
    <property type="nucleotide sequence ID" value="NZ_JAHLOQ010000001.1"/>
</dbReference>
<keyword evidence="2 9" id="KW-0132">Cell division</keyword>
<dbReference type="InterPro" id="IPR005863">
    <property type="entry name" value="UDP-N-AcMur_synth"/>
</dbReference>
<evidence type="ECO:0000256" key="8">
    <source>
        <dbReference type="ARBA" id="ARBA00023316"/>
    </source>
</evidence>
<evidence type="ECO:0000256" key="1">
    <source>
        <dbReference type="ARBA" id="ARBA00022598"/>
    </source>
</evidence>
<comment type="catalytic activity">
    <reaction evidence="9 10">
        <text>D-alanyl-D-alanine + UDP-N-acetyl-alpha-D-muramoyl-L-alanyl-gamma-D-glutamyl-meso-2,6-diaminopimelate + ATP = UDP-N-acetyl-alpha-D-muramoyl-L-alanyl-gamma-D-glutamyl-meso-2,6-diaminopimeloyl-D-alanyl-D-alanine + ADP + phosphate + H(+)</text>
        <dbReference type="Rhea" id="RHEA:28374"/>
        <dbReference type="ChEBI" id="CHEBI:15378"/>
        <dbReference type="ChEBI" id="CHEBI:30616"/>
        <dbReference type="ChEBI" id="CHEBI:43474"/>
        <dbReference type="ChEBI" id="CHEBI:57822"/>
        <dbReference type="ChEBI" id="CHEBI:61386"/>
        <dbReference type="ChEBI" id="CHEBI:83905"/>
        <dbReference type="ChEBI" id="CHEBI:456216"/>
        <dbReference type="EC" id="6.3.2.10"/>
    </reaction>
</comment>
<evidence type="ECO:0000256" key="6">
    <source>
        <dbReference type="ARBA" id="ARBA00022984"/>
    </source>
</evidence>
<feature type="domain" description="Mur ligase central" evidence="13">
    <location>
        <begin position="113"/>
        <end position="299"/>
    </location>
</feature>
<dbReference type="EMBL" id="JAHLOQ010000001">
    <property type="protein sequence ID" value="MBU5334878.1"/>
    <property type="molecule type" value="Genomic_DNA"/>
</dbReference>
<dbReference type="HAMAP" id="MF_02019">
    <property type="entry name" value="MurF"/>
    <property type="match status" value="1"/>
</dbReference>
<evidence type="ECO:0000256" key="2">
    <source>
        <dbReference type="ARBA" id="ARBA00022618"/>
    </source>
</evidence>
<comment type="subcellular location">
    <subcellularLocation>
        <location evidence="9 10">Cytoplasm</location>
    </subcellularLocation>
</comment>
<reference evidence="14 15" key="1">
    <citation type="submission" date="2021-06" db="EMBL/GenBank/DDBJ databases">
        <authorList>
            <person name="Sun Q."/>
            <person name="Li D."/>
        </authorList>
    </citation>
    <scope>NUCLEOTIDE SEQUENCE [LARGE SCALE GENOMIC DNA]</scope>
    <source>
        <strain evidence="14 15">N19</strain>
    </source>
</reference>
<keyword evidence="4 9" id="KW-0067">ATP-binding</keyword>
<evidence type="ECO:0000259" key="12">
    <source>
        <dbReference type="Pfam" id="PF02875"/>
    </source>
</evidence>
<evidence type="ECO:0000256" key="3">
    <source>
        <dbReference type="ARBA" id="ARBA00022741"/>
    </source>
</evidence>
<feature type="domain" description="Mur ligase N-terminal catalytic" evidence="11">
    <location>
        <begin position="27"/>
        <end position="102"/>
    </location>
</feature>
<comment type="pathway">
    <text evidence="9 10">Cell wall biogenesis; peptidoglycan biosynthesis.</text>
</comment>
<keyword evidence="8 9" id="KW-0961">Cell wall biogenesis/degradation</keyword>
<sequence length="458" mass="51077">MDYLSIEELVNASNGHLVSKSEEVTSINELVIDSRLANKNNVFFAIIGESLDGHKFINSAIENGCKTIIKNKNNNLEIIGDDVNIIEVENTEFALGDISRYYKNKFDIPYIGVTGSVGKTSTRDMVYAAVSSKYKTLKNTGNLNNQFGVPLTLANLDKSYECAVIEMGMSGFNEIEYLVNIVNPQIGVISNIGLSHVERLGSREGIFKAKMEITTNFDENSTLIVNGDDDMLATLKGKELNYKLKTFGFEKDNTIYCVDFEMNDSDTTFNVMIDNKIEKFYIPTVGEHNIYNAMAAILVGQTLGISLDKIRDGLENLEITKSRMDVIKTDNYTVIDSVYNASVDSMRAALKVLNRYENRKVAVLGDMFEMGSFAEAGHREVGKDASQNADVLIAVGKDARFMVEEAIENGMNKENTHYFETKEEAIENFKDILQKGDAILVKASRGMHLEEVVEFLSK</sequence>
<comment type="similarity">
    <text evidence="9">Belongs to the MurCDEF family. MurF subfamily.</text>
</comment>
<dbReference type="InterPro" id="IPR051046">
    <property type="entry name" value="MurCDEF_CellWall_CoF430Synth"/>
</dbReference>
<keyword evidence="9" id="KW-0963">Cytoplasm</keyword>
<dbReference type="Pfam" id="PF08245">
    <property type="entry name" value="Mur_ligase_M"/>
    <property type="match status" value="1"/>
</dbReference>